<dbReference type="InterPro" id="IPR050553">
    <property type="entry name" value="Thioredoxin_ResA/DsbE_sf"/>
</dbReference>
<dbReference type="CDD" id="cd02966">
    <property type="entry name" value="TlpA_like_family"/>
    <property type="match status" value="1"/>
</dbReference>
<dbReference type="PROSITE" id="PS51352">
    <property type="entry name" value="THIOREDOXIN_2"/>
    <property type="match status" value="1"/>
</dbReference>
<reference evidence="3" key="1">
    <citation type="submission" date="2021-04" db="EMBL/GenBank/DDBJ databases">
        <authorList>
            <person name="Rodrigo-Torres L."/>
            <person name="Arahal R. D."/>
            <person name="Lucena T."/>
        </authorList>
    </citation>
    <scope>NUCLEOTIDE SEQUENCE</scope>
    <source>
        <strain evidence="3">CECT 9275</strain>
    </source>
</reference>
<evidence type="ECO:0000256" key="1">
    <source>
        <dbReference type="SAM" id="SignalP"/>
    </source>
</evidence>
<dbReference type="GO" id="GO:0016491">
    <property type="term" value="F:oxidoreductase activity"/>
    <property type="evidence" value="ECO:0007669"/>
    <property type="project" value="InterPro"/>
</dbReference>
<name>A0A916NJR4_9BACT</name>
<dbReference type="SUPFAM" id="SSF52833">
    <property type="entry name" value="Thioredoxin-like"/>
    <property type="match status" value="1"/>
</dbReference>
<dbReference type="RefSeq" id="WP_215237323.1">
    <property type="nucleotide sequence ID" value="NZ_CAJRAF010000001.1"/>
</dbReference>
<dbReference type="PANTHER" id="PTHR42852">
    <property type="entry name" value="THIOL:DISULFIDE INTERCHANGE PROTEIN DSBE"/>
    <property type="match status" value="1"/>
</dbReference>
<evidence type="ECO:0000313" key="4">
    <source>
        <dbReference type="Proteomes" id="UP000680038"/>
    </source>
</evidence>
<gene>
    <name evidence="3" type="primary">resA_4</name>
    <name evidence="3" type="ORF">DYBT9275_00577</name>
</gene>
<dbReference type="PANTHER" id="PTHR42852:SF17">
    <property type="entry name" value="THIOREDOXIN-LIKE PROTEIN HI_1115"/>
    <property type="match status" value="1"/>
</dbReference>
<feature type="chain" id="PRO_5036788904" evidence="1">
    <location>
        <begin position="19"/>
        <end position="392"/>
    </location>
</feature>
<proteinExistence type="predicted"/>
<dbReference type="Pfam" id="PF00578">
    <property type="entry name" value="AhpC-TSA"/>
    <property type="match status" value="1"/>
</dbReference>
<comment type="caution">
    <text evidence="3">The sequence shown here is derived from an EMBL/GenBank/DDBJ whole genome shotgun (WGS) entry which is preliminary data.</text>
</comment>
<dbReference type="InterPro" id="IPR036249">
    <property type="entry name" value="Thioredoxin-like_sf"/>
</dbReference>
<organism evidence="3 4">
    <name type="scientific">Dyadobacter helix</name>
    <dbReference type="NCBI Taxonomy" id="2822344"/>
    <lineage>
        <taxon>Bacteria</taxon>
        <taxon>Pseudomonadati</taxon>
        <taxon>Bacteroidota</taxon>
        <taxon>Cytophagia</taxon>
        <taxon>Cytophagales</taxon>
        <taxon>Spirosomataceae</taxon>
        <taxon>Dyadobacter</taxon>
    </lineage>
</organism>
<dbReference type="Gene3D" id="3.40.30.10">
    <property type="entry name" value="Glutaredoxin"/>
    <property type="match status" value="1"/>
</dbReference>
<keyword evidence="1" id="KW-0732">Signal</keyword>
<accession>A0A916NJR4</accession>
<evidence type="ECO:0000259" key="2">
    <source>
        <dbReference type="PROSITE" id="PS51352"/>
    </source>
</evidence>
<protein>
    <submittedName>
        <fullName evidence="3">Thiol-disulfide oxidoreductase ResA</fullName>
    </submittedName>
</protein>
<dbReference type="GO" id="GO:0016209">
    <property type="term" value="F:antioxidant activity"/>
    <property type="evidence" value="ECO:0007669"/>
    <property type="project" value="InterPro"/>
</dbReference>
<dbReference type="InterPro" id="IPR013766">
    <property type="entry name" value="Thioredoxin_domain"/>
</dbReference>
<sequence>MKQLILLAVFLPALAAGAKTSFCLSPSDLDLFNQVSRKLNEIKSVRYDYKRELHYASEDIHHEMSGNCFLDFTQEDEVLGLRYQVVSPDYMGIYNGSEKVDFNPKLKKMKVSSDVKRQDFAGFSFFYNSLITFRSILPKLTGDPAIEKSVSDTLLGNTRYNLLKISLDQQSIGYLGNLRKITSVRKVIYRLIIDKKSFLPLQILESNNVNSDFTRVSFSQMFENPPAPAESSWFYSSYSNKYALENGAEAGSALIAAGKEAPEWKLPVFDTSDSISLQQLEGKVVLVEFWIKNCGYCIAAIPKLNEINSHYRGKDFRLLAVNSHDPKDVIASFKNKMKLKPEYDLLYAGEKITKDYGVWAYPTVVLIDKNKKVIYSGAFDHAKLAQLIDENL</sequence>
<feature type="domain" description="Thioredoxin" evidence="2">
    <location>
        <begin position="255"/>
        <end position="392"/>
    </location>
</feature>
<dbReference type="AlphaFoldDB" id="A0A916NJR4"/>
<dbReference type="InterPro" id="IPR000866">
    <property type="entry name" value="AhpC/TSA"/>
</dbReference>
<dbReference type="EMBL" id="CAJRAF010000001">
    <property type="protein sequence ID" value="CAG4990635.1"/>
    <property type="molecule type" value="Genomic_DNA"/>
</dbReference>
<dbReference type="Proteomes" id="UP000680038">
    <property type="component" value="Unassembled WGS sequence"/>
</dbReference>
<feature type="signal peptide" evidence="1">
    <location>
        <begin position="1"/>
        <end position="18"/>
    </location>
</feature>
<evidence type="ECO:0000313" key="3">
    <source>
        <dbReference type="EMBL" id="CAG4990635.1"/>
    </source>
</evidence>
<keyword evidence="4" id="KW-1185">Reference proteome</keyword>